<evidence type="ECO:0000313" key="9">
    <source>
        <dbReference type="EMBL" id="GFM36366.1"/>
    </source>
</evidence>
<dbReference type="Pfam" id="PF02386">
    <property type="entry name" value="TrkH"/>
    <property type="match status" value="1"/>
</dbReference>
<dbReference type="GO" id="GO:0008324">
    <property type="term" value="F:monoatomic cation transmembrane transporter activity"/>
    <property type="evidence" value="ECO:0007669"/>
    <property type="project" value="InterPro"/>
</dbReference>
<feature type="transmembrane region" description="Helical" evidence="8">
    <location>
        <begin position="144"/>
        <end position="163"/>
    </location>
</feature>
<evidence type="ECO:0000256" key="5">
    <source>
        <dbReference type="ARBA" id="ARBA00022989"/>
    </source>
</evidence>
<evidence type="ECO:0000256" key="6">
    <source>
        <dbReference type="ARBA" id="ARBA00023065"/>
    </source>
</evidence>
<accession>A0A7J0BRM8</accession>
<dbReference type="PANTHER" id="PTHR32024">
    <property type="entry name" value="TRK SYSTEM POTASSIUM UPTAKE PROTEIN TRKG-RELATED"/>
    <property type="match status" value="1"/>
</dbReference>
<reference evidence="9 10" key="1">
    <citation type="submission" date="2020-05" db="EMBL/GenBank/DDBJ databases">
        <title>Draft genome sequence of Desulfovibrio psychrotolerans JS1T.</title>
        <authorList>
            <person name="Ueno A."/>
            <person name="Tamazawa S."/>
            <person name="Tamamura S."/>
            <person name="Murakami T."/>
            <person name="Kiyama T."/>
            <person name="Inomata H."/>
            <person name="Amano Y."/>
            <person name="Miyakawa K."/>
            <person name="Tamaki H."/>
            <person name="Naganuma T."/>
            <person name="Kaneko K."/>
        </authorList>
    </citation>
    <scope>NUCLEOTIDE SEQUENCE [LARGE SCALE GENOMIC DNA]</scope>
    <source>
        <strain evidence="9 10">JS1</strain>
    </source>
</reference>
<name>A0A7J0BRM8_9BACT</name>
<dbReference type="InterPro" id="IPR003445">
    <property type="entry name" value="Cat_transpt"/>
</dbReference>
<feature type="transmembrane region" description="Helical" evidence="8">
    <location>
        <begin position="115"/>
        <end position="137"/>
    </location>
</feature>
<comment type="caution">
    <text evidence="9">The sequence shown here is derived from an EMBL/GenBank/DDBJ whole genome shotgun (WGS) entry which is preliminary data.</text>
</comment>
<feature type="transmembrane region" description="Helical" evidence="8">
    <location>
        <begin position="64"/>
        <end position="88"/>
    </location>
</feature>
<dbReference type="Proteomes" id="UP000503820">
    <property type="component" value="Unassembled WGS sequence"/>
</dbReference>
<feature type="transmembrane region" description="Helical" evidence="8">
    <location>
        <begin position="213"/>
        <end position="234"/>
    </location>
</feature>
<keyword evidence="7 8" id="KW-0472">Membrane</keyword>
<keyword evidence="10" id="KW-1185">Reference proteome</keyword>
<comment type="subcellular location">
    <subcellularLocation>
        <location evidence="1">Cell membrane</location>
        <topology evidence="1">Multi-pass membrane protein</topology>
    </subcellularLocation>
</comment>
<gene>
    <name evidence="9" type="ORF">DSM19430T_10500</name>
</gene>
<evidence type="ECO:0000256" key="7">
    <source>
        <dbReference type="ARBA" id="ARBA00023136"/>
    </source>
</evidence>
<keyword evidence="4 8" id="KW-0812">Transmembrane</keyword>
<feature type="transmembrane region" description="Helical" evidence="8">
    <location>
        <begin position="277"/>
        <end position="299"/>
    </location>
</feature>
<keyword evidence="6" id="KW-0406">Ion transport</keyword>
<keyword evidence="5 8" id="KW-1133">Transmembrane helix</keyword>
<evidence type="ECO:0000256" key="8">
    <source>
        <dbReference type="SAM" id="Phobius"/>
    </source>
</evidence>
<evidence type="ECO:0000313" key="10">
    <source>
        <dbReference type="Proteomes" id="UP000503820"/>
    </source>
</evidence>
<dbReference type="GO" id="GO:0030001">
    <property type="term" value="P:metal ion transport"/>
    <property type="evidence" value="ECO:0007669"/>
    <property type="project" value="UniProtKB-ARBA"/>
</dbReference>
<keyword evidence="3" id="KW-1003">Cell membrane</keyword>
<organism evidence="9 10">
    <name type="scientific">Desulfovibrio psychrotolerans</name>
    <dbReference type="NCBI Taxonomy" id="415242"/>
    <lineage>
        <taxon>Bacteria</taxon>
        <taxon>Pseudomonadati</taxon>
        <taxon>Thermodesulfobacteriota</taxon>
        <taxon>Desulfovibrionia</taxon>
        <taxon>Desulfovibrionales</taxon>
        <taxon>Desulfovibrionaceae</taxon>
        <taxon>Desulfovibrio</taxon>
    </lineage>
</organism>
<evidence type="ECO:0000256" key="4">
    <source>
        <dbReference type="ARBA" id="ARBA00022692"/>
    </source>
</evidence>
<protein>
    <submittedName>
        <fullName evidence="9">Potassium transporter TrkH</fullName>
    </submittedName>
</protein>
<evidence type="ECO:0000256" key="2">
    <source>
        <dbReference type="ARBA" id="ARBA00022448"/>
    </source>
</evidence>
<dbReference type="PANTHER" id="PTHR32024:SF1">
    <property type="entry name" value="KTR SYSTEM POTASSIUM UPTAKE PROTEIN B"/>
    <property type="match status" value="1"/>
</dbReference>
<proteinExistence type="predicted"/>
<feature type="transmembrane region" description="Helical" evidence="8">
    <location>
        <begin position="33"/>
        <end position="52"/>
    </location>
</feature>
<feature type="transmembrane region" description="Helical" evidence="8">
    <location>
        <begin position="403"/>
        <end position="421"/>
    </location>
</feature>
<sequence>MPFFLPVGTFILAILAGTVLLRATAILPHGLPWTDALFMATSAVCVTGLVTVDTGTAFSPEGHWVLMGLFQLGGLGLMTYTSLVFYLWRRRVSLTDRLAVGQALLQDPSFHLGRFLIRVVRTVLVIELAGAALIYALAPEGMGLFGALFHAVSAFCNAGFSLFPDSLMQWQGAVGMNIVFMLLITFGGVGFAVLDECLLLARGVRFGRRGLSYPSRVVLGTSALFTFGGAVLIFGSEMVGGTQGHSVADTALGALFQSVSCRTAGFNTLDIGNMTNVSLLIMMLLMFVGGSPGSCAGGIKTTTVRVLWAFMLAQFRGRGQTVVAGRAVPAENLKKAFALFFCASCAVLLAVLFLSVSEGGNLPHREVRGQLADYLFEAISAFGTVGLSTGITPDLSPPGKICLAVLMFVGRIGPIWLLTLLQHMQTETRYRWPEGDMPVG</sequence>
<evidence type="ECO:0000256" key="3">
    <source>
        <dbReference type="ARBA" id="ARBA00022475"/>
    </source>
</evidence>
<dbReference type="AlphaFoldDB" id="A0A7J0BRM8"/>
<keyword evidence="2" id="KW-0813">Transport</keyword>
<dbReference type="EMBL" id="BLVP01000005">
    <property type="protein sequence ID" value="GFM36366.1"/>
    <property type="molecule type" value="Genomic_DNA"/>
</dbReference>
<feature type="transmembrane region" description="Helical" evidence="8">
    <location>
        <begin position="178"/>
        <end position="201"/>
    </location>
</feature>
<feature type="transmembrane region" description="Helical" evidence="8">
    <location>
        <begin position="336"/>
        <end position="356"/>
    </location>
</feature>
<evidence type="ECO:0000256" key="1">
    <source>
        <dbReference type="ARBA" id="ARBA00004651"/>
    </source>
</evidence>
<dbReference type="GO" id="GO:0005886">
    <property type="term" value="C:plasma membrane"/>
    <property type="evidence" value="ECO:0007669"/>
    <property type="project" value="UniProtKB-SubCell"/>
</dbReference>